<dbReference type="InterPro" id="IPR011356">
    <property type="entry name" value="Leucine_aapep/pepB"/>
</dbReference>
<dbReference type="SUPFAM" id="SSF53187">
    <property type="entry name" value="Zn-dependent exopeptidases"/>
    <property type="match status" value="1"/>
</dbReference>
<feature type="binding site" evidence="8">
    <location>
        <position position="351"/>
    </location>
    <ligand>
        <name>Mn(2+)</name>
        <dbReference type="ChEBI" id="CHEBI:29035"/>
        <label>2</label>
    </ligand>
</feature>
<dbReference type="Proteomes" id="UP000280861">
    <property type="component" value="Unassembled WGS sequence"/>
</dbReference>
<dbReference type="CDD" id="cd00433">
    <property type="entry name" value="Peptidase_M17"/>
    <property type="match status" value="1"/>
</dbReference>
<evidence type="ECO:0000256" key="7">
    <source>
        <dbReference type="ARBA" id="ARBA00049972"/>
    </source>
</evidence>
<gene>
    <name evidence="8 10" type="primary">pepA</name>
    <name evidence="10" type="ORF">PSET11_03187</name>
</gene>
<keyword evidence="4 8" id="KW-0031">Aminopeptidase</keyword>
<dbReference type="RefSeq" id="WP_124093260.1">
    <property type="nucleotide sequence ID" value="NZ_CBCRYA010000009.1"/>
</dbReference>
<organism evidence="10 11">
    <name type="scientific">Arthrobacter ulcerisalmonis</name>
    <dbReference type="NCBI Taxonomy" id="2483813"/>
    <lineage>
        <taxon>Bacteria</taxon>
        <taxon>Bacillati</taxon>
        <taxon>Actinomycetota</taxon>
        <taxon>Actinomycetes</taxon>
        <taxon>Micrococcales</taxon>
        <taxon>Micrococcaceae</taxon>
        <taxon>Arthrobacter</taxon>
    </lineage>
</organism>
<comment type="catalytic activity">
    <reaction evidence="2 8">
        <text>Release of an N-terminal amino acid, preferentially leucine, but not glutamic or aspartic acids.</text>
        <dbReference type="EC" id="3.4.11.10"/>
    </reaction>
</comment>
<keyword evidence="5 8" id="KW-0645">Protease</keyword>
<dbReference type="OrthoDB" id="9809354at2"/>
<name>A0A3P5XDV7_9MICC</name>
<dbReference type="Gene3D" id="3.40.220.10">
    <property type="entry name" value="Leucine Aminopeptidase, subunit E, domain 1"/>
    <property type="match status" value="1"/>
</dbReference>
<dbReference type="InterPro" id="IPR000819">
    <property type="entry name" value="Peptidase_M17_C"/>
</dbReference>
<dbReference type="AlphaFoldDB" id="A0A3P5XDV7"/>
<dbReference type="EMBL" id="UXAU01000041">
    <property type="protein sequence ID" value="VDC32901.1"/>
    <property type="molecule type" value="Genomic_DNA"/>
</dbReference>
<comment type="cofactor">
    <cofactor evidence="8">
        <name>Mn(2+)</name>
        <dbReference type="ChEBI" id="CHEBI:29035"/>
    </cofactor>
    <text evidence="8">Binds 2 manganese ions per subunit.</text>
</comment>
<dbReference type="PRINTS" id="PR00481">
    <property type="entry name" value="LAMNOPPTDASE"/>
</dbReference>
<feature type="active site" evidence="8">
    <location>
        <position position="353"/>
    </location>
</feature>
<proteinExistence type="inferred from homology"/>
<evidence type="ECO:0000256" key="5">
    <source>
        <dbReference type="ARBA" id="ARBA00022670"/>
    </source>
</evidence>
<evidence type="ECO:0000256" key="8">
    <source>
        <dbReference type="HAMAP-Rule" id="MF_00181"/>
    </source>
</evidence>
<dbReference type="Gene3D" id="3.40.630.10">
    <property type="entry name" value="Zn peptidases"/>
    <property type="match status" value="1"/>
</dbReference>
<dbReference type="GO" id="GO:0030145">
    <property type="term" value="F:manganese ion binding"/>
    <property type="evidence" value="ECO:0007669"/>
    <property type="project" value="UniProtKB-UniRule"/>
</dbReference>
<dbReference type="InterPro" id="IPR008283">
    <property type="entry name" value="Peptidase_M17_N"/>
</dbReference>
<accession>A0A3P5XDV7</accession>
<keyword evidence="8" id="KW-0464">Manganese</keyword>
<evidence type="ECO:0000256" key="3">
    <source>
        <dbReference type="ARBA" id="ARBA00009528"/>
    </source>
</evidence>
<dbReference type="HAMAP" id="MF_00181">
    <property type="entry name" value="Cytosol_peptidase_M17"/>
    <property type="match status" value="1"/>
</dbReference>
<dbReference type="EC" id="3.4.11.10" evidence="8"/>
<feature type="domain" description="Cytosol aminopeptidase" evidence="9">
    <location>
        <begin position="347"/>
        <end position="354"/>
    </location>
</feature>
<dbReference type="Pfam" id="PF00883">
    <property type="entry name" value="Peptidase_M17"/>
    <property type="match status" value="1"/>
</dbReference>
<feature type="binding site" evidence="8">
    <location>
        <position position="351"/>
    </location>
    <ligand>
        <name>Mn(2+)</name>
        <dbReference type="ChEBI" id="CHEBI:29035"/>
        <label>1</label>
    </ligand>
</feature>
<evidence type="ECO:0000256" key="2">
    <source>
        <dbReference type="ARBA" id="ARBA00000967"/>
    </source>
</evidence>
<feature type="binding site" evidence="8">
    <location>
        <position position="349"/>
    </location>
    <ligand>
        <name>Mn(2+)</name>
        <dbReference type="ChEBI" id="CHEBI:29035"/>
        <label>1</label>
    </ligand>
</feature>
<dbReference type="Pfam" id="PF02789">
    <property type="entry name" value="Peptidase_M17_N"/>
    <property type="match status" value="1"/>
</dbReference>
<keyword evidence="6 8" id="KW-0378">Hydrolase</keyword>
<evidence type="ECO:0000313" key="11">
    <source>
        <dbReference type="Proteomes" id="UP000280861"/>
    </source>
</evidence>
<dbReference type="GO" id="GO:0070006">
    <property type="term" value="F:metalloaminopeptidase activity"/>
    <property type="evidence" value="ECO:0007669"/>
    <property type="project" value="InterPro"/>
</dbReference>
<dbReference type="SUPFAM" id="SSF52949">
    <property type="entry name" value="Macro domain-like"/>
    <property type="match status" value="1"/>
</dbReference>
<dbReference type="GO" id="GO:0006508">
    <property type="term" value="P:proteolysis"/>
    <property type="evidence" value="ECO:0007669"/>
    <property type="project" value="UniProtKB-KW"/>
</dbReference>
<feature type="binding site" evidence="8">
    <location>
        <position position="272"/>
    </location>
    <ligand>
        <name>Mn(2+)</name>
        <dbReference type="ChEBI" id="CHEBI:29035"/>
        <label>2</label>
    </ligand>
</feature>
<keyword evidence="8" id="KW-0479">Metal-binding</keyword>
<keyword evidence="8" id="KW-0963">Cytoplasm</keyword>
<feature type="active site" evidence="8">
    <location>
        <position position="279"/>
    </location>
</feature>
<dbReference type="PANTHER" id="PTHR11963:SF23">
    <property type="entry name" value="CYTOSOL AMINOPEPTIDASE"/>
    <property type="match status" value="1"/>
</dbReference>
<evidence type="ECO:0000256" key="1">
    <source>
        <dbReference type="ARBA" id="ARBA00000135"/>
    </source>
</evidence>
<feature type="binding site" evidence="8">
    <location>
        <position position="290"/>
    </location>
    <ligand>
        <name>Mn(2+)</name>
        <dbReference type="ChEBI" id="CHEBI:29035"/>
        <label>2</label>
    </ligand>
</feature>
<comment type="subcellular location">
    <subcellularLocation>
        <location evidence="8">Cytoplasm</location>
    </subcellularLocation>
</comment>
<comment type="catalytic activity">
    <reaction evidence="1 8">
        <text>Release of an N-terminal amino acid, Xaa-|-Yaa-, in which Xaa is preferably Leu, but may be other amino acids including Pro although not Arg or Lys, and Yaa may be Pro. Amino acid amides and methyl esters are also readily hydrolyzed, but rates on arylamides are exceedingly low.</text>
        <dbReference type="EC" id="3.4.11.1"/>
    </reaction>
</comment>
<dbReference type="NCBIfam" id="NF002073">
    <property type="entry name" value="PRK00913.1-2"/>
    <property type="match status" value="1"/>
</dbReference>
<comment type="similarity">
    <text evidence="3 8">Belongs to the peptidase M17 family.</text>
</comment>
<protein>
    <recommendedName>
        <fullName evidence="8">Probable cytosol aminopeptidase</fullName>
        <ecNumber evidence="8">3.4.11.1</ecNumber>
    </recommendedName>
    <alternativeName>
        <fullName evidence="8">Leucine aminopeptidase</fullName>
        <shortName evidence="8">LAP</shortName>
        <ecNumber evidence="8">3.4.11.10</ecNumber>
    </alternativeName>
    <alternativeName>
        <fullName evidence="8">Leucyl aminopeptidase</fullName>
    </alternativeName>
</protein>
<dbReference type="PROSITE" id="PS00631">
    <property type="entry name" value="CYTOSOL_AP"/>
    <property type="match status" value="1"/>
</dbReference>
<evidence type="ECO:0000313" key="10">
    <source>
        <dbReference type="EMBL" id="VDC32901.1"/>
    </source>
</evidence>
<comment type="function">
    <text evidence="7 8">Presumably involved in the processing and regular turnover of intracellular proteins. Catalyzes the removal of unsubstituted N-terminal amino acids from various peptides.</text>
</comment>
<dbReference type="EC" id="3.4.11.1" evidence="8"/>
<sequence>MIKNVDVTLSTLSRSLAKSPSDAVVLGVGQGADGPELLANPLTAKSAETLAASLKGLGVTGAADQAVRLPGLPETGAPVLVLAGLGKVTAGQPIPAETLRRAAGSAVRQLAGLATVTLALPTTTLADVAAIAEGAALGAYSYTEFRSSQDGLKAPVRNAVIHTALADHEEVPAALKRATLLGKAVNATRSLVNQPPSHLYPESFAEAAKDLAKGLPVKVTVWDEKRLEKEGFGGIMGVGKGSTRQPRLVKVEYAPAKAAAKIALVGKGITFDTGGISLKPALGMGDMKSDMAGAAVVLNTVLAIAGLGLNVKATAWLCIAENMPSGAATRPADVLTMFGGKTVEVLNTDAEGRLVMADGIVAASQEYPDAIIDVATLTGAQLIALGNRTAGIMGADSVTSALKTAADRAGELVWPMPLPEELRASIDSQVADLANIGERHGGMMTAAVFLQEFVGKGKDGEQIPWAHVDIAGPSFNNGSPYGYNHKQGTGCTVRTLVAYAEDVIAGTPA</sequence>
<dbReference type="GO" id="GO:0005737">
    <property type="term" value="C:cytoplasm"/>
    <property type="evidence" value="ECO:0007669"/>
    <property type="project" value="UniProtKB-SubCell"/>
</dbReference>
<dbReference type="InterPro" id="IPR043472">
    <property type="entry name" value="Macro_dom-like"/>
</dbReference>
<evidence type="ECO:0000256" key="4">
    <source>
        <dbReference type="ARBA" id="ARBA00022438"/>
    </source>
</evidence>
<dbReference type="PANTHER" id="PTHR11963">
    <property type="entry name" value="LEUCINE AMINOPEPTIDASE-RELATED"/>
    <property type="match status" value="1"/>
</dbReference>
<evidence type="ECO:0000256" key="6">
    <source>
        <dbReference type="ARBA" id="ARBA00022801"/>
    </source>
</evidence>
<feature type="binding site" evidence="8">
    <location>
        <position position="272"/>
    </location>
    <ligand>
        <name>Mn(2+)</name>
        <dbReference type="ChEBI" id="CHEBI:29035"/>
        <label>1</label>
    </ligand>
</feature>
<feature type="binding site" evidence="8">
    <location>
        <position position="267"/>
    </location>
    <ligand>
        <name>Mn(2+)</name>
        <dbReference type="ChEBI" id="CHEBI:29035"/>
        <label>2</label>
    </ligand>
</feature>
<keyword evidence="11" id="KW-1185">Reference proteome</keyword>
<evidence type="ECO:0000259" key="9">
    <source>
        <dbReference type="PROSITE" id="PS00631"/>
    </source>
</evidence>
<reference evidence="10 11" key="1">
    <citation type="submission" date="2018-11" db="EMBL/GenBank/DDBJ databases">
        <authorList>
            <person name="Criscuolo A."/>
        </authorList>
    </citation>
    <scope>NUCLEOTIDE SEQUENCE [LARGE SCALE GENOMIC DNA]</scope>
    <source>
        <strain evidence="10">AT11b</strain>
    </source>
</reference>
<dbReference type="InterPro" id="IPR023042">
    <property type="entry name" value="Peptidase_M17_leu_NH2_pept"/>
</dbReference>